<sequence>MSDDAKGEREWRFYVDDMIGFAEKILIFTAGMDQDDFVASGLTYDATLRNLELIGEAATHIPDEIRRAHPEIPWRLIIATRNHLIHGYLGIDDDIVWSLVQDDIPVLLRKLQEISSMMIQPACGELRTAPKWHE</sequence>
<keyword evidence="2" id="KW-1277">Toxin-antitoxin system</keyword>
<evidence type="ECO:0000256" key="2">
    <source>
        <dbReference type="ARBA" id="ARBA00022649"/>
    </source>
</evidence>
<dbReference type="GO" id="GO:0016787">
    <property type="term" value="F:hydrolase activity"/>
    <property type="evidence" value="ECO:0007669"/>
    <property type="project" value="UniProtKB-KW"/>
</dbReference>
<dbReference type="GO" id="GO:0110001">
    <property type="term" value="C:toxin-antitoxin complex"/>
    <property type="evidence" value="ECO:0007669"/>
    <property type="project" value="InterPro"/>
</dbReference>
<protein>
    <submittedName>
        <fullName evidence="6">Uncharacterized conserved protein, contains HEPN domain</fullName>
    </submittedName>
</protein>
<keyword evidence="3" id="KW-0540">Nuclease</keyword>
<evidence type="ECO:0000256" key="1">
    <source>
        <dbReference type="ARBA" id="ARBA00022553"/>
    </source>
</evidence>
<dbReference type="InterPro" id="IPR051813">
    <property type="entry name" value="HepT_RNase_toxin"/>
</dbReference>
<dbReference type="AlphaFoldDB" id="A0A450T930"/>
<keyword evidence="4" id="KW-0547">Nucleotide-binding</keyword>
<evidence type="ECO:0000256" key="5">
    <source>
        <dbReference type="ARBA" id="ARBA00022801"/>
    </source>
</evidence>
<proteinExistence type="predicted"/>
<evidence type="ECO:0000313" key="6">
    <source>
        <dbReference type="EMBL" id="VFJ63191.1"/>
    </source>
</evidence>
<organism evidence="6">
    <name type="scientific">Candidatus Kentrum sp. DK</name>
    <dbReference type="NCBI Taxonomy" id="2126562"/>
    <lineage>
        <taxon>Bacteria</taxon>
        <taxon>Pseudomonadati</taxon>
        <taxon>Pseudomonadota</taxon>
        <taxon>Gammaproteobacteria</taxon>
        <taxon>Candidatus Kentrum</taxon>
    </lineage>
</organism>
<dbReference type="PANTHER" id="PTHR34139:SF1">
    <property type="entry name" value="RNASE MJ1380-RELATED"/>
    <property type="match status" value="1"/>
</dbReference>
<evidence type="ECO:0000256" key="4">
    <source>
        <dbReference type="ARBA" id="ARBA00022741"/>
    </source>
</evidence>
<keyword evidence="5" id="KW-0378">Hydrolase</keyword>
<gene>
    <name evidence="6" type="ORF">BECKDK2373C_GA0170839_110415</name>
</gene>
<dbReference type="GO" id="GO:0004540">
    <property type="term" value="F:RNA nuclease activity"/>
    <property type="evidence" value="ECO:0007669"/>
    <property type="project" value="InterPro"/>
</dbReference>
<dbReference type="InterPro" id="IPR008201">
    <property type="entry name" value="HepT-like"/>
</dbReference>
<dbReference type="PANTHER" id="PTHR34139">
    <property type="entry name" value="UPF0331 PROTEIN MJ0127"/>
    <property type="match status" value="1"/>
</dbReference>
<accession>A0A450T930</accession>
<dbReference type="EMBL" id="CAADEY010000104">
    <property type="protein sequence ID" value="VFJ63191.1"/>
    <property type="molecule type" value="Genomic_DNA"/>
</dbReference>
<name>A0A450T930_9GAMM</name>
<dbReference type="GO" id="GO:0000166">
    <property type="term" value="F:nucleotide binding"/>
    <property type="evidence" value="ECO:0007669"/>
    <property type="project" value="UniProtKB-KW"/>
</dbReference>
<keyword evidence="1" id="KW-0597">Phosphoprotein</keyword>
<dbReference type="Pfam" id="PF01934">
    <property type="entry name" value="HepT-like"/>
    <property type="match status" value="1"/>
</dbReference>
<evidence type="ECO:0000256" key="3">
    <source>
        <dbReference type="ARBA" id="ARBA00022722"/>
    </source>
</evidence>
<reference evidence="6" key="1">
    <citation type="submission" date="2019-02" db="EMBL/GenBank/DDBJ databases">
        <authorList>
            <person name="Gruber-Vodicka R. H."/>
            <person name="Seah K. B. B."/>
        </authorList>
    </citation>
    <scope>NUCLEOTIDE SEQUENCE</scope>
    <source>
        <strain evidence="6">BECK_DK161</strain>
    </source>
</reference>